<name>J3NUD4_GAET3</name>
<dbReference type="EnsemblFungi" id="EJT79807">
    <property type="protein sequence ID" value="EJT79807"/>
    <property type="gene ID" value="GGTG_04890"/>
</dbReference>
<accession>J3NUD4</accession>
<reference evidence="2" key="5">
    <citation type="submission" date="2018-04" db="UniProtKB">
        <authorList>
            <consortium name="EnsemblFungi"/>
        </authorList>
    </citation>
    <scope>IDENTIFICATION</scope>
    <source>
        <strain evidence="2">R3-111a-1</strain>
    </source>
</reference>
<dbReference type="RefSeq" id="XP_009220952.1">
    <property type="nucleotide sequence ID" value="XM_009222688.1"/>
</dbReference>
<dbReference type="HOGENOM" id="CLU_2757925_0_0_1"/>
<organism evidence="1">
    <name type="scientific">Gaeumannomyces tritici (strain R3-111a-1)</name>
    <name type="common">Wheat and barley take-all root rot fungus</name>
    <name type="synonym">Gaeumannomyces graminis var. tritici</name>
    <dbReference type="NCBI Taxonomy" id="644352"/>
    <lineage>
        <taxon>Eukaryota</taxon>
        <taxon>Fungi</taxon>
        <taxon>Dikarya</taxon>
        <taxon>Ascomycota</taxon>
        <taxon>Pezizomycotina</taxon>
        <taxon>Sordariomycetes</taxon>
        <taxon>Sordariomycetidae</taxon>
        <taxon>Magnaporthales</taxon>
        <taxon>Magnaporthaceae</taxon>
        <taxon>Gaeumannomyces</taxon>
    </lineage>
</organism>
<dbReference type="VEuPathDB" id="FungiDB:GGTG_04890"/>
<dbReference type="Proteomes" id="UP000006039">
    <property type="component" value="Unassembled WGS sequence"/>
</dbReference>
<reference evidence="1" key="3">
    <citation type="submission" date="2010-09" db="EMBL/GenBank/DDBJ databases">
        <title>Annotation of Gaeumannomyces graminis var. tritici R3-111a-1.</title>
        <authorList>
            <consortium name="The Broad Institute Genome Sequencing Platform"/>
            <person name="Ma L.-J."/>
            <person name="Dead R."/>
            <person name="Young S.K."/>
            <person name="Zeng Q."/>
            <person name="Gargeya S."/>
            <person name="Fitzgerald M."/>
            <person name="Haas B."/>
            <person name="Abouelleil A."/>
            <person name="Alvarado L."/>
            <person name="Arachchi H.M."/>
            <person name="Berlin A."/>
            <person name="Brown A."/>
            <person name="Chapman S.B."/>
            <person name="Chen Z."/>
            <person name="Dunbar C."/>
            <person name="Freedman E."/>
            <person name="Gearin G."/>
            <person name="Gellesch M."/>
            <person name="Goldberg J."/>
            <person name="Griggs A."/>
            <person name="Gujja S."/>
            <person name="Heiman D."/>
            <person name="Howarth C."/>
            <person name="Larson L."/>
            <person name="Lui A."/>
            <person name="MacDonald P.J.P."/>
            <person name="Mehta T."/>
            <person name="Montmayeur A."/>
            <person name="Murphy C."/>
            <person name="Neiman D."/>
            <person name="Pearson M."/>
            <person name="Priest M."/>
            <person name="Roberts A."/>
            <person name="Saif S."/>
            <person name="Shea T."/>
            <person name="Shenoy N."/>
            <person name="Sisk P."/>
            <person name="Stolte C."/>
            <person name="Sykes S."/>
            <person name="Yandava C."/>
            <person name="Wortman J."/>
            <person name="Nusbaum C."/>
            <person name="Birren B."/>
        </authorList>
    </citation>
    <scope>NUCLEOTIDE SEQUENCE</scope>
    <source>
        <strain evidence="1">R3-111a-1</strain>
    </source>
</reference>
<evidence type="ECO:0000313" key="1">
    <source>
        <dbReference type="EMBL" id="EJT79807.1"/>
    </source>
</evidence>
<dbReference type="EMBL" id="GL385396">
    <property type="protein sequence ID" value="EJT79807.1"/>
    <property type="molecule type" value="Genomic_DNA"/>
</dbReference>
<evidence type="ECO:0000313" key="3">
    <source>
        <dbReference type="Proteomes" id="UP000006039"/>
    </source>
</evidence>
<proteinExistence type="predicted"/>
<reference evidence="1" key="2">
    <citation type="submission" date="2010-07" db="EMBL/GenBank/DDBJ databases">
        <authorList>
            <consortium name="The Broad Institute Genome Sequencing Platform"/>
            <consortium name="Broad Institute Genome Sequencing Center for Infectious Disease"/>
            <person name="Ma L.-J."/>
            <person name="Dead R."/>
            <person name="Young S."/>
            <person name="Zeng Q."/>
            <person name="Koehrsen M."/>
            <person name="Alvarado L."/>
            <person name="Berlin A."/>
            <person name="Chapman S.B."/>
            <person name="Chen Z."/>
            <person name="Freedman E."/>
            <person name="Gellesch M."/>
            <person name="Goldberg J."/>
            <person name="Griggs A."/>
            <person name="Gujja S."/>
            <person name="Heilman E.R."/>
            <person name="Heiman D."/>
            <person name="Hepburn T."/>
            <person name="Howarth C."/>
            <person name="Jen D."/>
            <person name="Larson L."/>
            <person name="Mehta T."/>
            <person name="Neiman D."/>
            <person name="Pearson M."/>
            <person name="Roberts A."/>
            <person name="Saif S."/>
            <person name="Shea T."/>
            <person name="Shenoy N."/>
            <person name="Sisk P."/>
            <person name="Stolte C."/>
            <person name="Sykes S."/>
            <person name="Walk T."/>
            <person name="White J."/>
            <person name="Yandava C."/>
            <person name="Haas B."/>
            <person name="Nusbaum C."/>
            <person name="Birren B."/>
        </authorList>
    </citation>
    <scope>NUCLEOTIDE SEQUENCE</scope>
    <source>
        <strain evidence="1">R3-111a-1</strain>
    </source>
</reference>
<reference evidence="3" key="1">
    <citation type="submission" date="2010-07" db="EMBL/GenBank/DDBJ databases">
        <title>The genome sequence of Gaeumannomyces graminis var. tritici strain R3-111a-1.</title>
        <authorList>
            <consortium name="The Broad Institute Genome Sequencing Platform"/>
            <person name="Ma L.-J."/>
            <person name="Dead R."/>
            <person name="Young S."/>
            <person name="Zeng Q."/>
            <person name="Koehrsen M."/>
            <person name="Alvarado L."/>
            <person name="Berlin A."/>
            <person name="Chapman S.B."/>
            <person name="Chen Z."/>
            <person name="Freedman E."/>
            <person name="Gellesch M."/>
            <person name="Goldberg J."/>
            <person name="Griggs A."/>
            <person name="Gujja S."/>
            <person name="Heilman E.R."/>
            <person name="Heiman D."/>
            <person name="Hepburn T."/>
            <person name="Howarth C."/>
            <person name="Jen D."/>
            <person name="Larson L."/>
            <person name="Mehta T."/>
            <person name="Neiman D."/>
            <person name="Pearson M."/>
            <person name="Roberts A."/>
            <person name="Saif S."/>
            <person name="Shea T."/>
            <person name="Shenoy N."/>
            <person name="Sisk P."/>
            <person name="Stolte C."/>
            <person name="Sykes S."/>
            <person name="Walk T."/>
            <person name="White J."/>
            <person name="Yandava C."/>
            <person name="Haas B."/>
            <person name="Nusbaum C."/>
            <person name="Birren B."/>
        </authorList>
    </citation>
    <scope>NUCLEOTIDE SEQUENCE [LARGE SCALE GENOMIC DNA]</scope>
    <source>
        <strain evidence="3">R3-111a-1</strain>
    </source>
</reference>
<keyword evidence="3" id="KW-1185">Reference proteome</keyword>
<dbReference type="GeneID" id="20345348"/>
<reference evidence="2" key="4">
    <citation type="journal article" date="2015" name="G3 (Bethesda)">
        <title>Genome sequences of three phytopathogenic species of the Magnaporthaceae family of fungi.</title>
        <authorList>
            <person name="Okagaki L.H."/>
            <person name="Nunes C.C."/>
            <person name="Sailsbery J."/>
            <person name="Clay B."/>
            <person name="Brown D."/>
            <person name="John T."/>
            <person name="Oh Y."/>
            <person name="Young N."/>
            <person name="Fitzgerald M."/>
            <person name="Haas B.J."/>
            <person name="Zeng Q."/>
            <person name="Young S."/>
            <person name="Adiconis X."/>
            <person name="Fan L."/>
            <person name="Levin J.Z."/>
            <person name="Mitchell T.K."/>
            <person name="Okubara P.A."/>
            <person name="Farman M.L."/>
            <person name="Kohn L.M."/>
            <person name="Birren B."/>
            <person name="Ma L.-J."/>
            <person name="Dean R.A."/>
        </authorList>
    </citation>
    <scope>NUCLEOTIDE SEQUENCE</scope>
    <source>
        <strain evidence="2">R3-111a-1</strain>
    </source>
</reference>
<protein>
    <submittedName>
        <fullName evidence="1 2">Uncharacterized protein</fullName>
    </submittedName>
</protein>
<gene>
    <name evidence="2" type="primary">20345348</name>
    <name evidence="1" type="ORF">GGTG_04890</name>
</gene>
<evidence type="ECO:0000313" key="2">
    <source>
        <dbReference type="EnsemblFungi" id="EJT79807"/>
    </source>
</evidence>
<sequence length="70" mass="7164">MGDDGRFGNDLIAVDEGGDEAGRVHGEEVGRLVGEVYGHLLEGEAELGEGDVDAVGDCFIVSSGMLAGLE</sequence>
<dbReference type="AlphaFoldDB" id="J3NUD4"/>